<dbReference type="PANTHER" id="PTHR10019">
    <property type="entry name" value="SNF5"/>
    <property type="match status" value="1"/>
</dbReference>
<accession>A0A507B507</accession>
<keyword evidence="8" id="KW-1185">Reference proteome</keyword>
<feature type="region of interest" description="Disordered" evidence="6">
    <location>
        <begin position="1"/>
        <end position="72"/>
    </location>
</feature>
<feature type="compositionally biased region" description="Acidic residues" evidence="6">
    <location>
        <begin position="835"/>
        <end position="848"/>
    </location>
</feature>
<comment type="caution">
    <text evidence="7">The sequence shown here is derived from an EMBL/GenBank/DDBJ whole genome shotgun (WGS) entry which is preliminary data.</text>
</comment>
<feature type="compositionally biased region" description="Pro residues" evidence="6">
    <location>
        <begin position="631"/>
        <end position="650"/>
    </location>
</feature>
<evidence type="ECO:0000313" key="8">
    <source>
        <dbReference type="Proteomes" id="UP000319257"/>
    </source>
</evidence>
<reference evidence="7 8" key="1">
    <citation type="submission" date="2019-06" db="EMBL/GenBank/DDBJ databases">
        <title>Draft genome sequence of the filamentous fungus Phialemoniopsis curvata isolated from diesel fuel.</title>
        <authorList>
            <person name="Varaljay V.A."/>
            <person name="Lyon W.J."/>
            <person name="Crouch A.L."/>
            <person name="Drake C.E."/>
            <person name="Hollomon J.M."/>
            <person name="Nadeau L.J."/>
            <person name="Nunn H.S."/>
            <person name="Stevenson B.S."/>
            <person name="Bojanowski C.L."/>
            <person name="Crookes-Goodson W.J."/>
        </authorList>
    </citation>
    <scope>NUCLEOTIDE SEQUENCE [LARGE SCALE GENOMIC DNA]</scope>
    <source>
        <strain evidence="7 8">D216</strain>
    </source>
</reference>
<keyword evidence="5" id="KW-0539">Nucleus</keyword>
<protein>
    <submittedName>
        <fullName evidence="7">Uncharacterized protein</fullName>
    </submittedName>
</protein>
<feature type="region of interest" description="Disordered" evidence="6">
    <location>
        <begin position="783"/>
        <end position="848"/>
    </location>
</feature>
<feature type="compositionally biased region" description="Low complexity" evidence="6">
    <location>
        <begin position="1"/>
        <end position="65"/>
    </location>
</feature>
<feature type="compositionally biased region" description="Acidic residues" evidence="6">
    <location>
        <begin position="473"/>
        <end position="483"/>
    </location>
</feature>
<name>A0A507B507_9PEZI</name>
<dbReference type="GeneID" id="41973175"/>
<dbReference type="EMBL" id="SKBQ01000031">
    <property type="protein sequence ID" value="TPX13784.1"/>
    <property type="molecule type" value="Genomic_DNA"/>
</dbReference>
<comment type="similarity">
    <text evidence="2">Belongs to the SNF5 family.</text>
</comment>
<evidence type="ECO:0000256" key="4">
    <source>
        <dbReference type="ARBA" id="ARBA00023163"/>
    </source>
</evidence>
<dbReference type="GO" id="GO:0000228">
    <property type="term" value="C:nuclear chromosome"/>
    <property type="evidence" value="ECO:0007669"/>
    <property type="project" value="InterPro"/>
</dbReference>
<evidence type="ECO:0000256" key="6">
    <source>
        <dbReference type="SAM" id="MobiDB-lite"/>
    </source>
</evidence>
<dbReference type="Proteomes" id="UP000319257">
    <property type="component" value="Unassembled WGS sequence"/>
</dbReference>
<dbReference type="AlphaFoldDB" id="A0A507B507"/>
<feature type="compositionally biased region" description="Acidic residues" evidence="6">
    <location>
        <begin position="791"/>
        <end position="827"/>
    </location>
</feature>
<dbReference type="InterPro" id="IPR006939">
    <property type="entry name" value="SNF5"/>
</dbReference>
<feature type="region of interest" description="Disordered" evidence="6">
    <location>
        <begin position="406"/>
        <end position="426"/>
    </location>
</feature>
<feature type="region of interest" description="Disordered" evidence="6">
    <location>
        <begin position="455"/>
        <end position="651"/>
    </location>
</feature>
<proteinExistence type="inferred from homology"/>
<dbReference type="InParanoid" id="A0A507B507"/>
<evidence type="ECO:0000313" key="7">
    <source>
        <dbReference type="EMBL" id="TPX13784.1"/>
    </source>
</evidence>
<keyword evidence="4" id="KW-0804">Transcription</keyword>
<evidence type="ECO:0000256" key="5">
    <source>
        <dbReference type="ARBA" id="ARBA00023242"/>
    </source>
</evidence>
<comment type="subcellular location">
    <subcellularLocation>
        <location evidence="1">Nucleus</location>
    </subcellularLocation>
</comment>
<sequence length="869" mass="95791">MATAQASSTPASATGPDAAASSSAPHSAAGEAAASSDGAANSAASSVKDGGAAAPASKAASPSPAQMAMPIRDKESYNRLEIDRFITRDWLHSAALDNSQDLMKKIFHHQLAKSKEYMAVRRDYKQWFPTTRLYGEGYQGYGNGFTETGGPSRIVYPQMKPRPGRRATQPVKYSRKDMKLQAEQHEELVPVRLDVDWDKVKLRDTFTWNLHERVVPIEVFAAHLIEDMGLKAPLAQPVYDQVLQQIQEQLNDFYPIVFSEEDALDPELPYSAYKNDEMRILVKLNITIGQHTLVDQFEWEINNPNNSPEEFAASMSRDLALSGEFTTAIAHCIREQTHLFTRSLYSIGHPFDGRPIEDPDLVTAFLPSPLPTVFRPQQQAKEYAPYLYELSDADLERNEVIFSREQRRQKRSVNRRGGPQLPDLKERQRTIRTLVVSSVLPGAALDEDESRLYKRAAGTAGPGRKRAARDGDLSESEDSDDSTPDSPAMSQLQGTARTRGMRGAASAAQQRMANLGRSETPEAGTIHHHETRTNRRVTRDLRDSTEEPDKLIVVLRLPKEKLKKITSQVRSKHSTPSGMPTPVVQHQRAPSAAATGSMGPPSTPSALNQGLPSKSSTPSSVPAASQLGRVPAPPPAPPGQSAPPPPPPPQWLTDALAALSQAWPNDSFEPVMRYCAINAKTDQPLPAPAPGAPIPEDMTFVYLPRIRCLDCPGKLYTPGPEMGVGNFEVHLKNRQHREKAHKDGCGGSREEGENGEERHCKLVVVLRLPKEKLRAITSQVRSKHIHGDVYGGEEDDTDDETTEDDDESEDDGSDGDYVEDEGYAGDEDSMHIDDDGFIDDEGFADEEDEEKVVFVKELVAVEDEDVEHD</sequence>
<gene>
    <name evidence="7" type="ORF">E0L32_005728</name>
</gene>
<organism evidence="7 8">
    <name type="scientific">Thyridium curvatum</name>
    <dbReference type="NCBI Taxonomy" id="1093900"/>
    <lineage>
        <taxon>Eukaryota</taxon>
        <taxon>Fungi</taxon>
        <taxon>Dikarya</taxon>
        <taxon>Ascomycota</taxon>
        <taxon>Pezizomycotina</taxon>
        <taxon>Sordariomycetes</taxon>
        <taxon>Sordariomycetidae</taxon>
        <taxon>Thyridiales</taxon>
        <taxon>Thyridiaceae</taxon>
        <taxon>Thyridium</taxon>
    </lineage>
</organism>
<dbReference type="OrthoDB" id="515064at2759"/>
<feature type="compositionally biased region" description="Basic and acidic residues" evidence="6">
    <location>
        <begin position="525"/>
        <end position="550"/>
    </location>
</feature>
<dbReference type="Pfam" id="PF04855">
    <property type="entry name" value="SNF5"/>
    <property type="match status" value="1"/>
</dbReference>
<dbReference type="RefSeq" id="XP_030995495.1">
    <property type="nucleotide sequence ID" value="XM_031140282.1"/>
</dbReference>
<evidence type="ECO:0000256" key="1">
    <source>
        <dbReference type="ARBA" id="ARBA00004123"/>
    </source>
</evidence>
<dbReference type="STRING" id="1093900.A0A507B507"/>
<feature type="region of interest" description="Disordered" evidence="6">
    <location>
        <begin position="152"/>
        <end position="173"/>
    </location>
</feature>
<feature type="compositionally biased region" description="Polar residues" evidence="6">
    <location>
        <begin position="604"/>
        <end position="623"/>
    </location>
</feature>
<keyword evidence="3" id="KW-0805">Transcription regulation</keyword>
<evidence type="ECO:0000256" key="3">
    <source>
        <dbReference type="ARBA" id="ARBA00023015"/>
    </source>
</evidence>
<evidence type="ECO:0000256" key="2">
    <source>
        <dbReference type="ARBA" id="ARBA00010239"/>
    </source>
</evidence>
<dbReference type="GO" id="GO:0006338">
    <property type="term" value="P:chromatin remodeling"/>
    <property type="evidence" value="ECO:0007669"/>
    <property type="project" value="InterPro"/>
</dbReference>
<feature type="compositionally biased region" description="Polar residues" evidence="6">
    <location>
        <begin position="565"/>
        <end position="578"/>
    </location>
</feature>